<evidence type="ECO:0000313" key="1">
    <source>
        <dbReference type="EMBL" id="ACZ43744.1"/>
    </source>
</evidence>
<keyword evidence="2" id="KW-1185">Reference proteome</keyword>
<dbReference type="AlphaFoldDB" id="D1CJ24"/>
<proteinExistence type="predicted"/>
<name>D1CJ24_THET1</name>
<dbReference type="KEGG" id="ttr:Tter_2862"/>
<dbReference type="EMBL" id="CP001826">
    <property type="protein sequence ID" value="ACZ43744.1"/>
    <property type="molecule type" value="Genomic_DNA"/>
</dbReference>
<dbReference type="RefSeq" id="WP_012876774.1">
    <property type="nucleotide sequence ID" value="NC_013526.1"/>
</dbReference>
<dbReference type="HOGENOM" id="CLU_3174266_0_0_0"/>
<reference evidence="2" key="1">
    <citation type="journal article" date="2010" name="Stand. Genomic Sci.">
        <title>Complete genome sequence of 'Thermobaculum terrenum' type strain (YNP1).</title>
        <authorList>
            <person name="Kiss H."/>
            <person name="Cleland D."/>
            <person name="Lapidus A."/>
            <person name="Lucas S."/>
            <person name="Glavina Del Rio T."/>
            <person name="Nolan M."/>
            <person name="Tice H."/>
            <person name="Han C."/>
            <person name="Goodwin L."/>
            <person name="Pitluck S."/>
            <person name="Liolios K."/>
            <person name="Ivanova N."/>
            <person name="Mavromatis K."/>
            <person name="Ovchinnikova G."/>
            <person name="Pati A."/>
            <person name="Chen A."/>
            <person name="Palaniappan K."/>
            <person name="Land M."/>
            <person name="Hauser L."/>
            <person name="Chang Y."/>
            <person name="Jeffries C."/>
            <person name="Lu M."/>
            <person name="Brettin T."/>
            <person name="Detter J."/>
            <person name="Goker M."/>
            <person name="Tindall B."/>
            <person name="Beck B."/>
            <person name="McDermott T."/>
            <person name="Woyke T."/>
            <person name="Bristow J."/>
            <person name="Eisen J."/>
            <person name="Markowitz V."/>
            <person name="Hugenholtz P."/>
            <person name="Kyrpides N."/>
            <person name="Klenk H."/>
            <person name="Cheng J."/>
        </authorList>
    </citation>
    <scope>NUCLEOTIDE SEQUENCE [LARGE SCALE GENOMIC DNA]</scope>
    <source>
        <strain evidence="2">ATCC BAA-798 / YNP1</strain>
    </source>
</reference>
<protein>
    <submittedName>
        <fullName evidence="1">Uncharacterized protein</fullName>
    </submittedName>
</protein>
<gene>
    <name evidence="1" type="ordered locus">Tter_2862</name>
</gene>
<sequence>MFQQDPSAIRTLAAFVATAILSYTTGRLSTLASFLPTTGAQIEGGRR</sequence>
<organism evidence="1 2">
    <name type="scientific">Thermobaculum terrenum (strain ATCC BAA-798 / CCMEE 7001 / YNP1)</name>
    <dbReference type="NCBI Taxonomy" id="525904"/>
    <lineage>
        <taxon>Bacteria</taxon>
        <taxon>Bacillati</taxon>
        <taxon>Chloroflexota</taxon>
        <taxon>Chloroflexia</taxon>
        <taxon>Candidatus Thermobaculales</taxon>
        <taxon>Candidatus Thermobaculaceae</taxon>
        <taxon>Thermobaculum</taxon>
    </lineage>
</organism>
<accession>D1CJ24</accession>
<evidence type="ECO:0000313" key="2">
    <source>
        <dbReference type="Proteomes" id="UP000000323"/>
    </source>
</evidence>
<dbReference type="Proteomes" id="UP000000323">
    <property type="component" value="Chromosome 2"/>
</dbReference>